<evidence type="ECO:0000313" key="3">
    <source>
        <dbReference type="EMBL" id="KOB66488.1"/>
    </source>
</evidence>
<feature type="domain" description="Histone deacetylase" evidence="2">
    <location>
        <begin position="158"/>
        <end position="229"/>
    </location>
</feature>
<dbReference type="GO" id="GO:0141221">
    <property type="term" value="F:histone deacetylase activity, hydrolytic mechanism"/>
    <property type="evidence" value="ECO:0007669"/>
    <property type="project" value="UniProtKB-EC"/>
</dbReference>
<gene>
    <name evidence="3" type="ORF">OBRU01_21390</name>
</gene>
<feature type="non-terminal residue" evidence="3">
    <location>
        <position position="229"/>
    </location>
</feature>
<protein>
    <submittedName>
        <fullName evidence="3">Histone deacetylase 3</fullName>
    </submittedName>
</protein>
<dbReference type="InterPro" id="IPR003084">
    <property type="entry name" value="HDAC_I/II"/>
</dbReference>
<sequence length="229" mass="26487">MPMLDIKATWPEKAIIIREEEEKEVKTVCGIIALQAHVCLVLIIFSKGATLQTKWLINMVNDIQLTKRLVVIAVVLGIRVCVDMTQHRVAYFYNVDVGNFHYGPGHPMKPHRLAVTHSLVQNYGLHKKMQIYKPYRANAHDMCRFHSEDYIEFLQNYHPRVLYIDIDVHHGDGVQEAFYLTDRVMTVSFHKYGNYFFPGTGDMYEIGAESGRYYSVNVPLKEGIDDQSY</sequence>
<dbReference type="Proteomes" id="UP000037510">
    <property type="component" value="Unassembled WGS sequence"/>
</dbReference>
<dbReference type="InterPro" id="IPR023801">
    <property type="entry name" value="His_deacetylse_dom"/>
</dbReference>
<evidence type="ECO:0000256" key="1">
    <source>
        <dbReference type="ARBA" id="ARBA00048287"/>
    </source>
</evidence>
<proteinExistence type="predicted"/>
<dbReference type="InterPro" id="IPR037138">
    <property type="entry name" value="His_deacetylse_dom_sf"/>
</dbReference>
<name>A0A0L7KT79_OPEBR</name>
<comment type="catalytic activity">
    <reaction evidence="1">
        <text>N(6)-acetyl-L-lysyl-[histone] + H2O = L-lysyl-[histone] + acetate</text>
        <dbReference type="Rhea" id="RHEA:58196"/>
        <dbReference type="Rhea" id="RHEA-COMP:9845"/>
        <dbReference type="Rhea" id="RHEA-COMP:11338"/>
        <dbReference type="ChEBI" id="CHEBI:15377"/>
        <dbReference type="ChEBI" id="CHEBI:29969"/>
        <dbReference type="ChEBI" id="CHEBI:30089"/>
        <dbReference type="ChEBI" id="CHEBI:61930"/>
        <dbReference type="EC" id="3.5.1.98"/>
    </reaction>
</comment>
<dbReference type="PRINTS" id="PR01271">
    <property type="entry name" value="HISDACETLASE"/>
</dbReference>
<accession>A0A0L7KT79</accession>
<dbReference type="PANTHER" id="PTHR10625">
    <property type="entry name" value="HISTONE DEACETYLASE HDAC1-RELATED"/>
    <property type="match status" value="1"/>
</dbReference>
<dbReference type="SUPFAM" id="SSF52768">
    <property type="entry name" value="Arginase/deacetylase"/>
    <property type="match status" value="1"/>
</dbReference>
<dbReference type="InterPro" id="IPR023696">
    <property type="entry name" value="Ureohydrolase_dom_sf"/>
</dbReference>
<evidence type="ECO:0000259" key="2">
    <source>
        <dbReference type="Pfam" id="PF00850"/>
    </source>
</evidence>
<reference evidence="3 4" key="1">
    <citation type="journal article" date="2015" name="Genome Biol. Evol.">
        <title>The genome of winter moth (Operophtera brumata) provides a genomic perspective on sexual dimorphism and phenology.</title>
        <authorList>
            <person name="Derks M.F."/>
            <person name="Smit S."/>
            <person name="Salis L."/>
            <person name="Schijlen E."/>
            <person name="Bossers A."/>
            <person name="Mateman C."/>
            <person name="Pijl A.S."/>
            <person name="de Ridder D."/>
            <person name="Groenen M.A."/>
            <person name="Visser M.E."/>
            <person name="Megens H.J."/>
        </authorList>
    </citation>
    <scope>NUCLEOTIDE SEQUENCE [LARGE SCALE GENOMIC DNA]</scope>
    <source>
        <strain evidence="3">WM2013NL</strain>
        <tissue evidence="3">Head and thorax</tissue>
    </source>
</reference>
<dbReference type="Pfam" id="PF00850">
    <property type="entry name" value="Hist_deacetyl"/>
    <property type="match status" value="2"/>
</dbReference>
<evidence type="ECO:0000313" key="4">
    <source>
        <dbReference type="Proteomes" id="UP000037510"/>
    </source>
</evidence>
<organism evidence="3 4">
    <name type="scientific">Operophtera brumata</name>
    <name type="common">Winter moth</name>
    <name type="synonym">Phalaena brumata</name>
    <dbReference type="NCBI Taxonomy" id="104452"/>
    <lineage>
        <taxon>Eukaryota</taxon>
        <taxon>Metazoa</taxon>
        <taxon>Ecdysozoa</taxon>
        <taxon>Arthropoda</taxon>
        <taxon>Hexapoda</taxon>
        <taxon>Insecta</taxon>
        <taxon>Pterygota</taxon>
        <taxon>Neoptera</taxon>
        <taxon>Endopterygota</taxon>
        <taxon>Lepidoptera</taxon>
        <taxon>Glossata</taxon>
        <taxon>Ditrysia</taxon>
        <taxon>Geometroidea</taxon>
        <taxon>Geometridae</taxon>
        <taxon>Larentiinae</taxon>
        <taxon>Operophtera</taxon>
    </lineage>
</organism>
<keyword evidence="4" id="KW-1185">Reference proteome</keyword>
<dbReference type="Gene3D" id="3.40.800.20">
    <property type="entry name" value="Histone deacetylase domain"/>
    <property type="match status" value="2"/>
</dbReference>
<dbReference type="STRING" id="104452.A0A0L7KT79"/>
<feature type="domain" description="Histone deacetylase" evidence="2">
    <location>
        <begin position="106"/>
        <end position="156"/>
    </location>
</feature>
<dbReference type="GO" id="GO:0040029">
    <property type="term" value="P:epigenetic regulation of gene expression"/>
    <property type="evidence" value="ECO:0007669"/>
    <property type="project" value="TreeGrafter"/>
</dbReference>
<dbReference type="EMBL" id="JTDY01005910">
    <property type="protein sequence ID" value="KOB66488.1"/>
    <property type="molecule type" value="Genomic_DNA"/>
</dbReference>
<dbReference type="AlphaFoldDB" id="A0A0L7KT79"/>
<comment type="caution">
    <text evidence="3">The sequence shown here is derived from an EMBL/GenBank/DDBJ whole genome shotgun (WGS) entry which is preliminary data.</text>
</comment>
<dbReference type="PANTHER" id="PTHR10625:SF36">
    <property type="entry name" value="HISTONE DEACETYLASE 3"/>
    <property type="match status" value="1"/>
</dbReference>